<reference evidence="4" key="1">
    <citation type="submission" date="2023-07" db="EMBL/GenBank/DDBJ databases">
        <title>A chromosome-level genome assembly of Lolium multiflorum.</title>
        <authorList>
            <person name="Chen Y."/>
            <person name="Copetti D."/>
            <person name="Kolliker R."/>
            <person name="Studer B."/>
        </authorList>
    </citation>
    <scope>NUCLEOTIDE SEQUENCE</scope>
    <source>
        <strain evidence="4">02402/16</strain>
        <tissue evidence="4">Leaf</tissue>
    </source>
</reference>
<name>A0AAD8SME5_LOLMU</name>
<dbReference type="PANTHER" id="PTHR31286:SF166">
    <property type="entry name" value="OS01G0177800 PROTEIN"/>
    <property type="match status" value="1"/>
</dbReference>
<proteinExistence type="predicted"/>
<dbReference type="PANTHER" id="PTHR31286">
    <property type="entry name" value="GLYCINE-RICH CELL WALL STRUCTURAL PROTEIN 1.8-LIKE"/>
    <property type="match status" value="1"/>
</dbReference>
<evidence type="ECO:0000313" key="4">
    <source>
        <dbReference type="EMBL" id="KAK1660259.1"/>
    </source>
</evidence>
<evidence type="ECO:0000313" key="5">
    <source>
        <dbReference type="Proteomes" id="UP001231189"/>
    </source>
</evidence>
<dbReference type="InterPro" id="IPR040256">
    <property type="entry name" value="At4g02000-like"/>
</dbReference>
<organism evidence="4 5">
    <name type="scientific">Lolium multiflorum</name>
    <name type="common">Italian ryegrass</name>
    <name type="synonym">Lolium perenne subsp. multiflorum</name>
    <dbReference type="NCBI Taxonomy" id="4521"/>
    <lineage>
        <taxon>Eukaryota</taxon>
        <taxon>Viridiplantae</taxon>
        <taxon>Streptophyta</taxon>
        <taxon>Embryophyta</taxon>
        <taxon>Tracheophyta</taxon>
        <taxon>Spermatophyta</taxon>
        <taxon>Magnoliopsida</taxon>
        <taxon>Liliopsida</taxon>
        <taxon>Poales</taxon>
        <taxon>Poaceae</taxon>
        <taxon>BOP clade</taxon>
        <taxon>Pooideae</taxon>
        <taxon>Poodae</taxon>
        <taxon>Poeae</taxon>
        <taxon>Poeae Chloroplast Group 2 (Poeae type)</taxon>
        <taxon>Loliodinae</taxon>
        <taxon>Loliinae</taxon>
        <taxon>Lolium</taxon>
    </lineage>
</organism>
<feature type="region of interest" description="Disordered" evidence="2">
    <location>
        <begin position="389"/>
        <end position="413"/>
    </location>
</feature>
<feature type="region of interest" description="Disordered" evidence="2">
    <location>
        <begin position="427"/>
        <end position="451"/>
    </location>
</feature>
<dbReference type="EMBL" id="JAUUTY010000003">
    <property type="protein sequence ID" value="KAK1660259.1"/>
    <property type="molecule type" value="Genomic_DNA"/>
</dbReference>
<dbReference type="Pfam" id="PF14392">
    <property type="entry name" value="zf-CCHC_4"/>
    <property type="match status" value="1"/>
</dbReference>
<dbReference type="GO" id="GO:0003676">
    <property type="term" value="F:nucleic acid binding"/>
    <property type="evidence" value="ECO:0007669"/>
    <property type="project" value="InterPro"/>
</dbReference>
<feature type="compositionally biased region" description="Polar residues" evidence="2">
    <location>
        <begin position="397"/>
        <end position="408"/>
    </location>
</feature>
<dbReference type="InterPro" id="IPR001878">
    <property type="entry name" value="Znf_CCHC"/>
</dbReference>
<dbReference type="PROSITE" id="PS50158">
    <property type="entry name" value="ZF_CCHC"/>
    <property type="match status" value="1"/>
</dbReference>
<dbReference type="Proteomes" id="UP001231189">
    <property type="component" value="Unassembled WGS sequence"/>
</dbReference>
<evidence type="ECO:0000256" key="2">
    <source>
        <dbReference type="SAM" id="MobiDB-lite"/>
    </source>
</evidence>
<dbReference type="GO" id="GO:0008270">
    <property type="term" value="F:zinc ion binding"/>
    <property type="evidence" value="ECO:0007669"/>
    <property type="project" value="UniProtKB-KW"/>
</dbReference>
<dbReference type="AlphaFoldDB" id="A0AAD8SME5"/>
<dbReference type="InterPro" id="IPR025836">
    <property type="entry name" value="Zn_knuckle_CX2CX4HX4C"/>
</dbReference>
<keyword evidence="1" id="KW-0863">Zinc-finger</keyword>
<feature type="domain" description="CCHC-type" evidence="3">
    <location>
        <begin position="228"/>
        <end position="243"/>
    </location>
</feature>
<keyword evidence="1" id="KW-0862">Zinc</keyword>
<gene>
    <name evidence="4" type="ORF">QYE76_048418</name>
</gene>
<feature type="region of interest" description="Disordered" evidence="2">
    <location>
        <begin position="1"/>
        <end position="26"/>
    </location>
</feature>
<keyword evidence="1" id="KW-0479">Metal-binding</keyword>
<sequence length="468" mass="51604">MGSDDLDGNWDGPEAAEAGKNAGPEARIFGGGALEDEFCMEEEEEDEAVPTPTPTVWRMLARYYSMRAENFNVIHKHFSEVWRIRVKMIFKPLKDNFFIITFNQEGDYKFVDCGGPWIHQGVACLVMPFNNDAQPSEAVLDTVRLWVRFYNVAWKKPTKEYGELIGSKLGKVVEVDVDAEGLELSEYLRVRIDWPLNQRLLARFKTTVKGQPTPRIYQMTYERVPYFCFHCGFIGHNEEQCEQKDVGVPSLLYDSTLRYSPKRKFQNRAVITPEEPAAKRPLRFNSPVGSVNSSSLGIPSLSGRAGSNTNPAPPTVIPPAVDAHDGFEEEECRAADGVETALANTVKIMQLKLGQEDLKMPGKPNFVQGGGSGTAEVVLSPTATHLLQKTGMPNVGSRDTLSGPNSSDMIPPLQGLSRLEVSFGSGSDVSMTEADSVLGKRQADGEDKSDHRLDLALTLNCRAPSGGK</sequence>
<evidence type="ECO:0000256" key="1">
    <source>
        <dbReference type="PROSITE-ProRule" id="PRU00047"/>
    </source>
</evidence>
<comment type="caution">
    <text evidence="4">The sequence shown here is derived from an EMBL/GenBank/DDBJ whole genome shotgun (WGS) entry which is preliminary data.</text>
</comment>
<keyword evidence="5" id="KW-1185">Reference proteome</keyword>
<protein>
    <recommendedName>
        <fullName evidence="3">CCHC-type domain-containing protein</fullName>
    </recommendedName>
</protein>
<feature type="compositionally biased region" description="Basic and acidic residues" evidence="2">
    <location>
        <begin position="441"/>
        <end position="451"/>
    </location>
</feature>
<accession>A0AAD8SME5</accession>
<evidence type="ECO:0000259" key="3">
    <source>
        <dbReference type="PROSITE" id="PS50158"/>
    </source>
</evidence>